<dbReference type="NCBIfam" id="TIGR00696">
    <property type="entry name" value="wecG_tagA_cpsF"/>
    <property type="match status" value="1"/>
</dbReference>
<evidence type="ECO:0000256" key="1">
    <source>
        <dbReference type="ARBA" id="ARBA00022676"/>
    </source>
</evidence>
<organism evidence="3 4">
    <name type="scientific">Algoriphagus locisalis</name>
    <dbReference type="NCBI Taxonomy" id="305507"/>
    <lineage>
        <taxon>Bacteria</taxon>
        <taxon>Pseudomonadati</taxon>
        <taxon>Bacteroidota</taxon>
        <taxon>Cytophagia</taxon>
        <taxon>Cytophagales</taxon>
        <taxon>Cyclobacteriaceae</taxon>
        <taxon>Algoriphagus</taxon>
    </lineage>
</organism>
<protein>
    <submittedName>
        <fullName evidence="3">UDP-N-acetyl-D-mannosaminouronate:lipid I N-acetyl-D-mannosaminouronosyltransferase</fullName>
    </submittedName>
</protein>
<evidence type="ECO:0000256" key="2">
    <source>
        <dbReference type="ARBA" id="ARBA00022679"/>
    </source>
</evidence>
<dbReference type="PANTHER" id="PTHR34136:SF1">
    <property type="entry name" value="UDP-N-ACETYL-D-MANNOSAMINURONIC ACID TRANSFERASE"/>
    <property type="match status" value="1"/>
</dbReference>
<sequence length="232" mass="26651">MPDFRIINGIKIYGFQSKSELIEFATHQNKLLVAVNAEKIYNADPELKEVINQNIGYPDGVGAVWALNQKGISNVTKIPGVELWLEFIRVFHPTKSFYFIGAREDVIQGTIKKLKEEFPGIKLAGHRNGYIKPEEKVTLLKDVKEKQPDFVFVAMGSPAQERLMTDMLQVNKGVYLGLGGSFDIYSGKTKRAPSVFIDLKLEWFYRLITEPKRAYRQVKLLNFTWKMINKKY</sequence>
<dbReference type="CDD" id="cd06533">
    <property type="entry name" value="Glyco_transf_WecG_TagA"/>
    <property type="match status" value="1"/>
</dbReference>
<dbReference type="GO" id="GO:0016758">
    <property type="term" value="F:hexosyltransferase activity"/>
    <property type="evidence" value="ECO:0007669"/>
    <property type="project" value="TreeGrafter"/>
</dbReference>
<dbReference type="AlphaFoldDB" id="A0A1I6XNN2"/>
<dbReference type="EMBL" id="FPBF01000001">
    <property type="protein sequence ID" value="SFT40005.1"/>
    <property type="molecule type" value="Genomic_DNA"/>
</dbReference>
<keyword evidence="4" id="KW-1185">Reference proteome</keyword>
<dbReference type="Proteomes" id="UP000199673">
    <property type="component" value="Unassembled WGS sequence"/>
</dbReference>
<evidence type="ECO:0000313" key="3">
    <source>
        <dbReference type="EMBL" id="SFT40005.1"/>
    </source>
</evidence>
<proteinExistence type="predicted"/>
<accession>A0A1I6XNN2</accession>
<gene>
    <name evidence="3" type="ORF">SAMN04489724_0592</name>
</gene>
<dbReference type="InterPro" id="IPR004629">
    <property type="entry name" value="WecG_TagA_CpsF"/>
</dbReference>
<evidence type="ECO:0000313" key="4">
    <source>
        <dbReference type="Proteomes" id="UP000199673"/>
    </source>
</evidence>
<dbReference type="PANTHER" id="PTHR34136">
    <property type="match status" value="1"/>
</dbReference>
<dbReference type="Pfam" id="PF03808">
    <property type="entry name" value="Glyco_tran_WecG"/>
    <property type="match status" value="1"/>
</dbReference>
<reference evidence="4" key="1">
    <citation type="submission" date="2016-10" db="EMBL/GenBank/DDBJ databases">
        <authorList>
            <person name="Varghese N."/>
            <person name="Submissions S."/>
        </authorList>
    </citation>
    <scope>NUCLEOTIDE SEQUENCE [LARGE SCALE GENOMIC DNA]</scope>
    <source>
        <strain evidence="4">DSM 23445</strain>
    </source>
</reference>
<keyword evidence="2 3" id="KW-0808">Transferase</keyword>
<dbReference type="OrthoDB" id="9771846at2"/>
<dbReference type="STRING" id="305507.SAMN04489724_0592"/>
<name>A0A1I6XNN2_9BACT</name>
<keyword evidence="1" id="KW-0328">Glycosyltransferase</keyword>